<evidence type="ECO:0000256" key="1">
    <source>
        <dbReference type="SAM" id="MobiDB-lite"/>
    </source>
</evidence>
<accession>A0A6A5VPX7</accession>
<feature type="region of interest" description="Disordered" evidence="1">
    <location>
        <begin position="569"/>
        <end position="600"/>
    </location>
</feature>
<dbReference type="OrthoDB" id="3796530at2759"/>
<feature type="compositionally biased region" description="Polar residues" evidence="1">
    <location>
        <begin position="479"/>
        <end position="490"/>
    </location>
</feature>
<name>A0A6A5VPX7_9PLEO</name>
<feature type="region of interest" description="Disordered" evidence="1">
    <location>
        <begin position="445"/>
        <end position="504"/>
    </location>
</feature>
<evidence type="ECO:0000313" key="2">
    <source>
        <dbReference type="EMBL" id="KAF1977762.1"/>
    </source>
</evidence>
<evidence type="ECO:0000313" key="3">
    <source>
        <dbReference type="Proteomes" id="UP000800036"/>
    </source>
</evidence>
<keyword evidence="3" id="KW-1185">Reference proteome</keyword>
<dbReference type="AlphaFoldDB" id="A0A6A5VPX7"/>
<organism evidence="2 3">
    <name type="scientific">Bimuria novae-zelandiae CBS 107.79</name>
    <dbReference type="NCBI Taxonomy" id="1447943"/>
    <lineage>
        <taxon>Eukaryota</taxon>
        <taxon>Fungi</taxon>
        <taxon>Dikarya</taxon>
        <taxon>Ascomycota</taxon>
        <taxon>Pezizomycotina</taxon>
        <taxon>Dothideomycetes</taxon>
        <taxon>Pleosporomycetidae</taxon>
        <taxon>Pleosporales</taxon>
        <taxon>Massarineae</taxon>
        <taxon>Didymosphaeriaceae</taxon>
        <taxon>Bimuria</taxon>
    </lineage>
</organism>
<protein>
    <submittedName>
        <fullName evidence="2">Uncharacterized protein</fullName>
    </submittedName>
</protein>
<reference evidence="2" key="1">
    <citation type="journal article" date="2020" name="Stud. Mycol.">
        <title>101 Dothideomycetes genomes: a test case for predicting lifestyles and emergence of pathogens.</title>
        <authorList>
            <person name="Haridas S."/>
            <person name="Albert R."/>
            <person name="Binder M."/>
            <person name="Bloem J."/>
            <person name="Labutti K."/>
            <person name="Salamov A."/>
            <person name="Andreopoulos B."/>
            <person name="Baker S."/>
            <person name="Barry K."/>
            <person name="Bills G."/>
            <person name="Bluhm B."/>
            <person name="Cannon C."/>
            <person name="Castanera R."/>
            <person name="Culley D."/>
            <person name="Daum C."/>
            <person name="Ezra D."/>
            <person name="Gonzalez J."/>
            <person name="Henrissat B."/>
            <person name="Kuo A."/>
            <person name="Liang C."/>
            <person name="Lipzen A."/>
            <person name="Lutzoni F."/>
            <person name="Magnuson J."/>
            <person name="Mondo S."/>
            <person name="Nolan M."/>
            <person name="Ohm R."/>
            <person name="Pangilinan J."/>
            <person name="Park H.-J."/>
            <person name="Ramirez L."/>
            <person name="Alfaro M."/>
            <person name="Sun H."/>
            <person name="Tritt A."/>
            <person name="Yoshinaga Y."/>
            <person name="Zwiers L.-H."/>
            <person name="Turgeon B."/>
            <person name="Goodwin S."/>
            <person name="Spatafora J."/>
            <person name="Crous P."/>
            <person name="Grigoriev I."/>
        </authorList>
    </citation>
    <scope>NUCLEOTIDE SEQUENCE</scope>
    <source>
        <strain evidence="2">CBS 107.79</strain>
    </source>
</reference>
<proteinExistence type="predicted"/>
<sequence>MIGTENGDLILSPSHANKIYLQGLCLPHGSASGKRFKCGYNLRHGETDRDRQSLGDANGEASTIIKIWAGALRTSHHHEEILTRYTNLLMKCLNKVADVMILGDTHLDADVALMVWHHMLKLGRERHGTDVFYYCLSKNGNDMETIIQKNVRLHAVPITPDLWDLLSEHQLCRTPMEEQHHRLATARRISTLTDPFAQHVAWFLKFCFASDKSTRKIKWQFVEGSYIDIDVAWVEDKIIIHDKYINNVQAYEGSFQHEALSPFSESYAYNVVLWLWDLVLAQLVSSGQHPETIKKESWLKVMVRTQLGRNPRAVTSYPAGDQGGPLVDWHPGPSYNDDGADFMAILHEDDCAFRPMPTVLPWPSGDDVSQMVHDFGKLKFLDYNPNHTNHNSEDIEERPCACPSTDSHSAHCRTTFSNLSLDKAYIPEVRIGVAGSFPALPPPAAMGPSLEDALSSREASPQVLSSPAGSERDIHRETPSGTLSPRNSVSKHVEGSAIQDRIVIDPNSDSESALAAYTGRNASGVSLAPLKHYLGWAEGFPGSHDFYRTRNNPASGILIARKKAETFRHGLKNKRARDSEPSSSNPPKAKRSRRTYEMGN</sequence>
<dbReference type="EMBL" id="ML976662">
    <property type="protein sequence ID" value="KAF1977762.1"/>
    <property type="molecule type" value="Genomic_DNA"/>
</dbReference>
<gene>
    <name evidence="2" type="ORF">BU23DRAFT_657180</name>
</gene>
<dbReference type="Proteomes" id="UP000800036">
    <property type="component" value="Unassembled WGS sequence"/>
</dbReference>
<feature type="compositionally biased region" description="Polar residues" evidence="1">
    <location>
        <begin position="457"/>
        <end position="468"/>
    </location>
</feature>